<gene>
    <name evidence="7" type="primary">nhaR</name>
    <name evidence="7" type="ORF">KDM90_11080</name>
</gene>
<dbReference type="SUPFAM" id="SSF46785">
    <property type="entry name" value="Winged helix' DNA-binding domain"/>
    <property type="match status" value="1"/>
</dbReference>
<dbReference type="NCBIfam" id="NF008284">
    <property type="entry name" value="PRK11062.1"/>
    <property type="match status" value="1"/>
</dbReference>
<keyword evidence="4" id="KW-0010">Activator</keyword>
<evidence type="ECO:0000256" key="2">
    <source>
        <dbReference type="ARBA" id="ARBA00023015"/>
    </source>
</evidence>
<sequence length="302" mass="33463">MSTLNFKHLRYYWMVAKTGSITKAAEQLHLTAHAVSGQINEFESTLGVELFRKNGRNIELTEAGKRILSYADTIFNTGDQLLDELRTEMNARRRTLRIGIADAVPKVIAYRLIQPALNLSDPVRINCREGRLDLLLGELALHKLDLIIADRPLAAGSNVRAYNHLLGECGLTVFATAALAKRYKGDFPQRLNQAPLLIPGEDVAIQGKLLRWLEEHQIRPQIVGEFDDGALMKAFGAAGAGFFFAPSAMRDDICQQHNVIAIGDIDSVIEQIYVITTERRLSDPAIIAISQTAKRDLFGTAV</sequence>
<comment type="similarity">
    <text evidence="1">Belongs to the LysR transcriptional regulatory family.</text>
</comment>
<proteinExistence type="inferred from homology"/>
<dbReference type="EMBL" id="JAGSPJ010000004">
    <property type="protein sequence ID" value="MBR7800539.1"/>
    <property type="molecule type" value="Genomic_DNA"/>
</dbReference>
<keyword evidence="8" id="KW-1185">Reference proteome</keyword>
<dbReference type="RefSeq" id="WP_212675667.1">
    <property type="nucleotide sequence ID" value="NZ_JAGSPJ010000004.1"/>
</dbReference>
<dbReference type="Gene3D" id="3.40.190.290">
    <property type="match status" value="1"/>
</dbReference>
<evidence type="ECO:0000256" key="5">
    <source>
        <dbReference type="ARBA" id="ARBA00023163"/>
    </source>
</evidence>
<dbReference type="InterPro" id="IPR000847">
    <property type="entry name" value="LysR_HTH_N"/>
</dbReference>
<keyword evidence="2" id="KW-0805">Transcription regulation</keyword>
<dbReference type="InterPro" id="IPR036390">
    <property type="entry name" value="WH_DNA-bd_sf"/>
</dbReference>
<dbReference type="FunFam" id="1.10.10.10:FF:000001">
    <property type="entry name" value="LysR family transcriptional regulator"/>
    <property type="match status" value="1"/>
</dbReference>
<evidence type="ECO:0000313" key="8">
    <source>
        <dbReference type="Proteomes" id="UP000678545"/>
    </source>
</evidence>
<evidence type="ECO:0000313" key="7">
    <source>
        <dbReference type="EMBL" id="MBR7800539.1"/>
    </source>
</evidence>
<evidence type="ECO:0000256" key="3">
    <source>
        <dbReference type="ARBA" id="ARBA00023125"/>
    </source>
</evidence>
<comment type="caution">
    <text evidence="7">The sequence shown here is derived from an EMBL/GenBank/DDBJ whole genome shotgun (WGS) entry which is preliminary data.</text>
</comment>
<accession>A0A941ICT3</accession>
<dbReference type="Pfam" id="PF00126">
    <property type="entry name" value="HTH_1"/>
    <property type="match status" value="1"/>
</dbReference>
<dbReference type="PANTHER" id="PTHR30293">
    <property type="entry name" value="TRANSCRIPTIONAL REGULATORY PROTEIN NAC-RELATED"/>
    <property type="match status" value="1"/>
</dbReference>
<dbReference type="AlphaFoldDB" id="A0A941ICT3"/>
<keyword evidence="3" id="KW-0238">DNA-binding</keyword>
<evidence type="ECO:0000256" key="4">
    <source>
        <dbReference type="ARBA" id="ARBA00023159"/>
    </source>
</evidence>
<protein>
    <submittedName>
        <fullName evidence="7">Transcriptional activator NhaR</fullName>
    </submittedName>
</protein>
<dbReference type="GO" id="GO:0003677">
    <property type="term" value="F:DNA binding"/>
    <property type="evidence" value="ECO:0007669"/>
    <property type="project" value="UniProtKB-KW"/>
</dbReference>
<dbReference type="GO" id="GO:2000142">
    <property type="term" value="P:regulation of DNA-templated transcription initiation"/>
    <property type="evidence" value="ECO:0007669"/>
    <property type="project" value="TreeGrafter"/>
</dbReference>
<dbReference type="Proteomes" id="UP000678545">
    <property type="component" value="Unassembled WGS sequence"/>
</dbReference>
<evidence type="ECO:0000256" key="1">
    <source>
        <dbReference type="ARBA" id="ARBA00009437"/>
    </source>
</evidence>
<reference evidence="7" key="1">
    <citation type="submission" date="2021-04" db="EMBL/GenBank/DDBJ databases">
        <title>novel species isolated from subtropical streams in China.</title>
        <authorList>
            <person name="Lu H."/>
        </authorList>
    </citation>
    <scope>NUCLEOTIDE SEQUENCE</scope>
    <source>
        <strain evidence="7">FT137W</strain>
    </source>
</reference>
<dbReference type="PANTHER" id="PTHR30293:SF2">
    <property type="entry name" value="TRANSCRIPTIONAL ACTIVATOR PROTEIN NHAR"/>
    <property type="match status" value="1"/>
</dbReference>
<name>A0A941ICT3_9BURK</name>
<dbReference type="InterPro" id="IPR005119">
    <property type="entry name" value="LysR_subst-bd"/>
</dbReference>
<feature type="domain" description="HTH lysR-type" evidence="6">
    <location>
        <begin position="4"/>
        <end position="61"/>
    </location>
</feature>
<dbReference type="GO" id="GO:0003700">
    <property type="term" value="F:DNA-binding transcription factor activity"/>
    <property type="evidence" value="ECO:0007669"/>
    <property type="project" value="InterPro"/>
</dbReference>
<dbReference type="SUPFAM" id="SSF53850">
    <property type="entry name" value="Periplasmic binding protein-like II"/>
    <property type="match status" value="1"/>
</dbReference>
<keyword evidence="5" id="KW-0804">Transcription</keyword>
<evidence type="ECO:0000259" key="6">
    <source>
        <dbReference type="PROSITE" id="PS50931"/>
    </source>
</evidence>
<dbReference type="PROSITE" id="PS50931">
    <property type="entry name" value="HTH_LYSR"/>
    <property type="match status" value="1"/>
</dbReference>
<organism evidence="7 8">
    <name type="scientific">Undibacterium fentianense</name>
    <dbReference type="NCBI Taxonomy" id="2828728"/>
    <lineage>
        <taxon>Bacteria</taxon>
        <taxon>Pseudomonadati</taxon>
        <taxon>Pseudomonadota</taxon>
        <taxon>Betaproteobacteria</taxon>
        <taxon>Burkholderiales</taxon>
        <taxon>Oxalobacteraceae</taxon>
        <taxon>Undibacterium</taxon>
    </lineage>
</organism>
<dbReference type="Gene3D" id="1.10.10.10">
    <property type="entry name" value="Winged helix-like DNA-binding domain superfamily/Winged helix DNA-binding domain"/>
    <property type="match status" value="1"/>
</dbReference>
<dbReference type="Pfam" id="PF03466">
    <property type="entry name" value="LysR_substrate"/>
    <property type="match status" value="1"/>
</dbReference>
<dbReference type="InterPro" id="IPR036388">
    <property type="entry name" value="WH-like_DNA-bd_sf"/>
</dbReference>